<reference evidence="4" key="1">
    <citation type="submission" date="2024-06" db="EMBL/GenBank/DDBJ databases">
        <title>Methylostella associata gen. nov., sp. nov., a novel Ancalomicrobiaceae-affiliated facultatively methylotrophic bacteria that feed on methanotrophs of the genus Methylococcus.</title>
        <authorList>
            <person name="Saltykova V."/>
            <person name="Danilova O.V."/>
            <person name="Oshkin I.Y."/>
            <person name="Belova S.E."/>
            <person name="Pimenov N.V."/>
            <person name="Dedysh S.N."/>
        </authorList>
    </citation>
    <scope>NUCLEOTIDE SEQUENCE</scope>
    <source>
        <strain evidence="4">S20</strain>
    </source>
</reference>
<dbReference type="PANTHER" id="PTHR43476:SF4">
    <property type="entry name" value="BLR0106 PROTEIN"/>
    <property type="match status" value="1"/>
</dbReference>
<dbReference type="Pfam" id="PF01494">
    <property type="entry name" value="FAD_binding_3"/>
    <property type="match status" value="1"/>
</dbReference>
<dbReference type="InterPro" id="IPR050631">
    <property type="entry name" value="PheA/TfdB_FAD_monoxygenase"/>
</dbReference>
<keyword evidence="2" id="KW-0520">NAD</keyword>
<evidence type="ECO:0000313" key="4">
    <source>
        <dbReference type="EMBL" id="XBY43368.1"/>
    </source>
</evidence>
<evidence type="ECO:0000256" key="1">
    <source>
        <dbReference type="ARBA" id="ARBA00023002"/>
    </source>
</evidence>
<evidence type="ECO:0000259" key="3">
    <source>
        <dbReference type="Pfam" id="PF01494"/>
    </source>
</evidence>
<dbReference type="SUPFAM" id="SSF54373">
    <property type="entry name" value="FAD-linked reductases, C-terminal domain"/>
    <property type="match status" value="1"/>
</dbReference>
<organism evidence="4">
    <name type="scientific">Methyloraptor flagellatus</name>
    <dbReference type="NCBI Taxonomy" id="3162530"/>
    <lineage>
        <taxon>Bacteria</taxon>
        <taxon>Pseudomonadati</taxon>
        <taxon>Pseudomonadota</taxon>
        <taxon>Alphaproteobacteria</taxon>
        <taxon>Hyphomicrobiales</taxon>
        <taxon>Ancalomicrobiaceae</taxon>
        <taxon>Methyloraptor</taxon>
    </lineage>
</organism>
<accession>A0AAU7X602</accession>
<dbReference type="GO" id="GO:0043639">
    <property type="term" value="P:benzoate catabolic process"/>
    <property type="evidence" value="ECO:0007669"/>
    <property type="project" value="InterPro"/>
</dbReference>
<protein>
    <submittedName>
        <fullName evidence="4">4-hydroxybenzoate 3-monooxygenase</fullName>
        <ecNumber evidence="4">1.14.13.2</ecNumber>
    </submittedName>
</protein>
<dbReference type="KEGG" id="mflg:ABS361_14860"/>
<dbReference type="InterPro" id="IPR002938">
    <property type="entry name" value="FAD-bd"/>
</dbReference>
<dbReference type="InterPro" id="IPR012733">
    <property type="entry name" value="HB_mOase"/>
</dbReference>
<dbReference type="Gene3D" id="3.30.9.10">
    <property type="entry name" value="D-Amino Acid Oxidase, subunit A, domain 2"/>
    <property type="match status" value="1"/>
</dbReference>
<dbReference type="AlphaFoldDB" id="A0AAU7X602"/>
<dbReference type="GO" id="GO:0018659">
    <property type="term" value="F:4-hydroxybenzoate 3-monooxygenase activity"/>
    <property type="evidence" value="ECO:0007669"/>
    <property type="project" value="UniProtKB-EC"/>
</dbReference>
<dbReference type="EMBL" id="CP158568">
    <property type="protein sequence ID" value="XBY43368.1"/>
    <property type="molecule type" value="Genomic_DNA"/>
</dbReference>
<dbReference type="EC" id="1.14.13.2" evidence="4"/>
<keyword evidence="1 4" id="KW-0560">Oxidoreductase</keyword>
<gene>
    <name evidence="4" type="primary">pobA</name>
    <name evidence="4" type="ORF">ABS361_14860</name>
</gene>
<dbReference type="SUPFAM" id="SSF51905">
    <property type="entry name" value="FAD/NAD(P)-binding domain"/>
    <property type="match status" value="1"/>
</dbReference>
<proteinExistence type="predicted"/>
<dbReference type="PANTHER" id="PTHR43476">
    <property type="entry name" value="3-(3-HYDROXY-PHENYL)PROPIONATE/3-HYDROXYCINNAMIC ACID HYDROXYLASE"/>
    <property type="match status" value="1"/>
</dbReference>
<dbReference type="GO" id="GO:0071949">
    <property type="term" value="F:FAD binding"/>
    <property type="evidence" value="ECO:0007669"/>
    <property type="project" value="InterPro"/>
</dbReference>
<dbReference type="NCBIfam" id="TIGR02360">
    <property type="entry name" value="pbenz_hydroxyl"/>
    <property type="match status" value="1"/>
</dbReference>
<dbReference type="PRINTS" id="PR00420">
    <property type="entry name" value="RNGMNOXGNASE"/>
</dbReference>
<dbReference type="NCBIfam" id="NF006091">
    <property type="entry name" value="PRK08243.1"/>
    <property type="match status" value="1"/>
</dbReference>
<dbReference type="InterPro" id="IPR036188">
    <property type="entry name" value="FAD/NAD-bd_sf"/>
</dbReference>
<evidence type="ECO:0000256" key="2">
    <source>
        <dbReference type="ARBA" id="ARBA00023027"/>
    </source>
</evidence>
<name>A0AAU7X602_9HYPH</name>
<feature type="domain" description="FAD-binding" evidence="3">
    <location>
        <begin position="2"/>
        <end position="343"/>
    </location>
</feature>
<dbReference type="RefSeq" id="WP_407048468.1">
    <property type="nucleotide sequence ID" value="NZ_CP158568.1"/>
</dbReference>
<sequence length="390" mass="42907">MRTKVAIIGAGPSGLLLGQLLARAGIDNIVLERRTPDYVLSRIRAGVLEQGMVDLLDEAGVGARLHREGLVHEGFALSFGGAGHRIDLKRLSGGKVVTVYGQTEVTKDLMEARAAAGLTTIYEAESVTLIDWETSSPRVRWVKDGLAQELTCDFIAGCDGFHGVSRATVPSTAIRNFERVYPFGWLGILSETPPVDHELIYVNHPDGFALCSMRNPMLSRYYVQCRFDDKVDDWSDERFWDALKSRLHGEAAERLVTGPSIEKSIAPLRSFVAEPMRFGNLFLAGDAAHIVPPTGAKGLNLAASDVRYLSSALIEHYDTGSAAALDRYSEQALARVWKAERFSWWMTSILHRFPETGGFGQRIQQAELDYLVGSEAAMTALAENYVGLPY</sequence>
<dbReference type="Gene3D" id="3.50.50.60">
    <property type="entry name" value="FAD/NAD(P)-binding domain"/>
    <property type="match status" value="1"/>
</dbReference>